<evidence type="ECO:0000256" key="2">
    <source>
        <dbReference type="ARBA" id="ARBA00022630"/>
    </source>
</evidence>
<dbReference type="Gene3D" id="3.30.465.10">
    <property type="match status" value="1"/>
</dbReference>
<feature type="domain" description="FAD-binding PCMH-type" evidence="5">
    <location>
        <begin position="95"/>
        <end position="266"/>
    </location>
</feature>
<dbReference type="Pfam" id="PF01565">
    <property type="entry name" value="FAD_binding_4"/>
    <property type="match status" value="1"/>
</dbReference>
<dbReference type="GO" id="GO:0071949">
    <property type="term" value="F:FAD binding"/>
    <property type="evidence" value="ECO:0007669"/>
    <property type="project" value="InterPro"/>
</dbReference>
<name>A0AAI9V3H8_9PEZI</name>
<keyword evidence="7" id="KW-1185">Reference proteome</keyword>
<comment type="caution">
    <text evidence="6">The sequence shown here is derived from an EMBL/GenBank/DDBJ whole genome shotgun (WGS) entry which is preliminary data.</text>
</comment>
<protein>
    <submittedName>
        <fullName evidence="6">FAD binding domain-containing protein</fullName>
    </submittedName>
</protein>
<dbReference type="GO" id="GO:0016491">
    <property type="term" value="F:oxidoreductase activity"/>
    <property type="evidence" value="ECO:0007669"/>
    <property type="project" value="UniProtKB-KW"/>
</dbReference>
<dbReference type="InterPro" id="IPR016169">
    <property type="entry name" value="FAD-bd_PCMH_sub2"/>
</dbReference>
<keyword evidence="2" id="KW-0285">Flavoprotein</keyword>
<sequence>MLDQSPPITRSNKPILQHFDRQSVTAMLYSLALPALLLVNSASATKSVFGRRDLLVSDNVKCACTGLSGHSPNSTLFSNSTAYETQRINVWDKRASLHPACIYLPSTADDVAKGVEILSTCKAQFAVKGGGHMNYPGANTIDDGVLLALNGLNTVTVNNDENTVDVGPGNKWVDVYSALAPYGKYAIGGRLKTIGVPGLTLIGGVSYFLNKYGFSMDNVVKYDVVLGNGTQVSATNTSNPDLFWALKGGGSNFGIVTKFSLKTLDLPLATSTYQIFNESATQAFIKAAADFALSDDNSEGAGAVININYNVTTKEVVPQVFGLQETTVSPPSHFANFTAIPAVSRSHNVTRPIDWHSQMLSPNQMFRIQFGHQTIIPDADRLYEIYQAWVEAIADIADIEGVRPTFILNTVPRTALAVGKNNGIGNTFGLDADQSYVWWQITTSWARPEDDLRMTAWSQNFLAHHHEINQELGLATEFVYMGDAGEWQKPFPAYGQGNLQKMKDIRAQYDPNMVFSKLNWGGFKLGH</sequence>
<evidence type="ECO:0000313" key="6">
    <source>
        <dbReference type="EMBL" id="KAK1469778.1"/>
    </source>
</evidence>
<dbReference type="InterPro" id="IPR016166">
    <property type="entry name" value="FAD-bd_PCMH"/>
</dbReference>
<dbReference type="Proteomes" id="UP001239795">
    <property type="component" value="Unassembled WGS sequence"/>
</dbReference>
<proteinExistence type="inferred from homology"/>
<organism evidence="6 7">
    <name type="scientific">Colletotrichum melonis</name>
    <dbReference type="NCBI Taxonomy" id="1209925"/>
    <lineage>
        <taxon>Eukaryota</taxon>
        <taxon>Fungi</taxon>
        <taxon>Dikarya</taxon>
        <taxon>Ascomycota</taxon>
        <taxon>Pezizomycotina</taxon>
        <taxon>Sordariomycetes</taxon>
        <taxon>Hypocreomycetidae</taxon>
        <taxon>Glomerellales</taxon>
        <taxon>Glomerellaceae</taxon>
        <taxon>Colletotrichum</taxon>
        <taxon>Colletotrichum acutatum species complex</taxon>
    </lineage>
</organism>
<accession>A0AAI9V3H8</accession>
<dbReference type="PANTHER" id="PTHR42973:SF53">
    <property type="entry name" value="FAD-BINDING PCMH-TYPE DOMAIN-CONTAINING PROTEIN-RELATED"/>
    <property type="match status" value="1"/>
</dbReference>
<dbReference type="SUPFAM" id="SSF56176">
    <property type="entry name" value="FAD-binding/transporter-associated domain-like"/>
    <property type="match status" value="1"/>
</dbReference>
<dbReference type="InterPro" id="IPR006094">
    <property type="entry name" value="Oxid_FAD_bind_N"/>
</dbReference>
<gene>
    <name evidence="6" type="ORF">CMEL01_01545</name>
</gene>
<evidence type="ECO:0000256" key="1">
    <source>
        <dbReference type="ARBA" id="ARBA00005466"/>
    </source>
</evidence>
<dbReference type="EMBL" id="MLGG01000001">
    <property type="protein sequence ID" value="KAK1469778.1"/>
    <property type="molecule type" value="Genomic_DNA"/>
</dbReference>
<dbReference type="PANTHER" id="PTHR42973">
    <property type="entry name" value="BINDING OXIDOREDUCTASE, PUTATIVE (AFU_ORTHOLOGUE AFUA_1G17690)-RELATED"/>
    <property type="match status" value="1"/>
</dbReference>
<evidence type="ECO:0000256" key="3">
    <source>
        <dbReference type="ARBA" id="ARBA00022827"/>
    </source>
</evidence>
<evidence type="ECO:0000256" key="4">
    <source>
        <dbReference type="ARBA" id="ARBA00023002"/>
    </source>
</evidence>
<reference evidence="6 7" key="1">
    <citation type="submission" date="2016-10" db="EMBL/GenBank/DDBJ databases">
        <title>The genome sequence of Colletotrichum fioriniae PJ7.</title>
        <authorList>
            <person name="Baroncelli R."/>
        </authorList>
    </citation>
    <scope>NUCLEOTIDE SEQUENCE [LARGE SCALE GENOMIC DNA]</scope>
    <source>
        <strain evidence="6">Col 31</strain>
    </source>
</reference>
<dbReference type="AlphaFoldDB" id="A0AAI9V3H8"/>
<evidence type="ECO:0000313" key="7">
    <source>
        <dbReference type="Proteomes" id="UP001239795"/>
    </source>
</evidence>
<dbReference type="InterPro" id="IPR036318">
    <property type="entry name" value="FAD-bd_PCMH-like_sf"/>
</dbReference>
<dbReference type="PROSITE" id="PS51387">
    <property type="entry name" value="FAD_PCMH"/>
    <property type="match status" value="1"/>
</dbReference>
<comment type="similarity">
    <text evidence="1">Belongs to the oxygen-dependent FAD-linked oxidoreductase family.</text>
</comment>
<dbReference type="InterPro" id="IPR050416">
    <property type="entry name" value="FAD-linked_Oxidoreductase"/>
</dbReference>
<keyword evidence="4" id="KW-0560">Oxidoreductase</keyword>
<keyword evidence="3" id="KW-0274">FAD</keyword>
<evidence type="ECO:0000259" key="5">
    <source>
        <dbReference type="PROSITE" id="PS51387"/>
    </source>
</evidence>